<dbReference type="InterPro" id="IPR011701">
    <property type="entry name" value="MFS"/>
</dbReference>
<dbReference type="GO" id="GO:0005886">
    <property type="term" value="C:plasma membrane"/>
    <property type="evidence" value="ECO:0007669"/>
    <property type="project" value="UniProtKB-SubCell"/>
</dbReference>
<feature type="transmembrane region" description="Helical" evidence="6">
    <location>
        <begin position="253"/>
        <end position="272"/>
    </location>
</feature>
<dbReference type="Gene3D" id="1.20.1250.20">
    <property type="entry name" value="MFS general substrate transporter like domains"/>
    <property type="match status" value="2"/>
</dbReference>
<feature type="transmembrane region" description="Helical" evidence="6">
    <location>
        <begin position="215"/>
        <end position="233"/>
    </location>
</feature>
<dbReference type="CDD" id="cd17370">
    <property type="entry name" value="MFS_MJ1317_like"/>
    <property type="match status" value="1"/>
</dbReference>
<dbReference type="SUPFAM" id="SSF103473">
    <property type="entry name" value="MFS general substrate transporter"/>
    <property type="match status" value="1"/>
</dbReference>
<dbReference type="GO" id="GO:0022857">
    <property type="term" value="F:transmembrane transporter activity"/>
    <property type="evidence" value="ECO:0007669"/>
    <property type="project" value="InterPro"/>
</dbReference>
<feature type="transmembrane region" description="Helical" evidence="6">
    <location>
        <begin position="175"/>
        <end position="194"/>
    </location>
</feature>
<feature type="transmembrane region" description="Helical" evidence="6">
    <location>
        <begin position="86"/>
        <end position="111"/>
    </location>
</feature>
<name>A0A168RAQ5_9CLOT</name>
<dbReference type="RefSeq" id="WP_063554904.1">
    <property type="nucleotide sequence ID" value="NZ_LITT01000011.1"/>
</dbReference>
<dbReference type="OrthoDB" id="9803985at2"/>
<evidence type="ECO:0000259" key="7">
    <source>
        <dbReference type="PROSITE" id="PS50850"/>
    </source>
</evidence>
<dbReference type="PATRIC" id="fig|1538.10.peg.267"/>
<dbReference type="Proteomes" id="UP000077407">
    <property type="component" value="Unassembled WGS sequence"/>
</dbReference>
<evidence type="ECO:0000256" key="3">
    <source>
        <dbReference type="ARBA" id="ARBA00022692"/>
    </source>
</evidence>
<dbReference type="PANTHER" id="PTHR23518:SF2">
    <property type="entry name" value="MAJOR FACILITATOR SUPERFAMILY TRANSPORTER"/>
    <property type="match status" value="1"/>
</dbReference>
<comment type="subcellular location">
    <subcellularLocation>
        <location evidence="1">Cell membrane</location>
        <topology evidence="1">Multi-pass membrane protein</topology>
    </subcellularLocation>
</comment>
<feature type="transmembrane region" description="Helical" evidence="6">
    <location>
        <begin position="12"/>
        <end position="36"/>
    </location>
</feature>
<feature type="transmembrane region" description="Helical" evidence="6">
    <location>
        <begin position="371"/>
        <end position="389"/>
    </location>
</feature>
<evidence type="ECO:0000256" key="4">
    <source>
        <dbReference type="ARBA" id="ARBA00022989"/>
    </source>
</evidence>
<keyword evidence="3 6" id="KW-0812">Transmembrane</keyword>
<feature type="transmembrane region" description="Helical" evidence="6">
    <location>
        <begin position="304"/>
        <end position="322"/>
    </location>
</feature>
<feature type="transmembrane region" description="Helical" evidence="6">
    <location>
        <begin position="342"/>
        <end position="365"/>
    </location>
</feature>
<gene>
    <name evidence="8" type="primary">mdtG_3</name>
    <name evidence="8" type="ORF">WY13_01361</name>
</gene>
<sequence>MSRNMKQRKNILGLDSNIFFVGITSFLTDTTTKMIYAIMPLFLMTLGATKTEISLIEGIAESTASTLKALSGWWSDKIGKNKPFMIVGYAFTAVLSPLFAFVTSPIQVLAIRFTERIGKGIRTAPRDSLVVASSTEETKGKSFGFHKAMDNSGAVVGPLLAFGILFLFPGNYTRVFLVSSVPGLLGLVFIIYFVKEARGDKDKLLGKVSFKDFSSKYYFFLLIIFIFTLGNSTDALLLLKAADVGISNTFVPIMYLIFNSVSVIFAVPAGILSDRIGRERLIIFGYLLYSLIYFGFGKTGSPEIVILLFTLYGLYSAATDGVQKALVSDLIDKNKRGTGLGIYNCLVGITLLPASVIAGVLYDNINNRAPFYYGAIMALVAAVLMMIFYRKVK</sequence>
<accession>A0A168RAQ5</accession>
<feature type="transmembrane region" description="Helical" evidence="6">
    <location>
        <begin position="151"/>
        <end position="169"/>
    </location>
</feature>
<dbReference type="InterPro" id="IPR036259">
    <property type="entry name" value="MFS_trans_sf"/>
</dbReference>
<evidence type="ECO:0000313" key="9">
    <source>
        <dbReference type="Proteomes" id="UP000077407"/>
    </source>
</evidence>
<feature type="transmembrane region" description="Helical" evidence="6">
    <location>
        <begin position="281"/>
        <end position="298"/>
    </location>
</feature>
<organism evidence="8 9">
    <name type="scientific">Clostridium ljungdahlii</name>
    <dbReference type="NCBI Taxonomy" id="1538"/>
    <lineage>
        <taxon>Bacteria</taxon>
        <taxon>Bacillati</taxon>
        <taxon>Bacillota</taxon>
        <taxon>Clostridia</taxon>
        <taxon>Eubacteriales</taxon>
        <taxon>Clostridiaceae</taxon>
        <taxon>Clostridium</taxon>
    </lineage>
</organism>
<keyword evidence="5 6" id="KW-0472">Membrane</keyword>
<evidence type="ECO:0000256" key="2">
    <source>
        <dbReference type="ARBA" id="ARBA00022448"/>
    </source>
</evidence>
<dbReference type="PROSITE" id="PS50850">
    <property type="entry name" value="MFS"/>
    <property type="match status" value="1"/>
</dbReference>
<evidence type="ECO:0000256" key="5">
    <source>
        <dbReference type="ARBA" id="ARBA00023136"/>
    </source>
</evidence>
<comment type="caution">
    <text evidence="8">The sequence shown here is derived from an EMBL/GenBank/DDBJ whole genome shotgun (WGS) entry which is preliminary data.</text>
</comment>
<evidence type="ECO:0000256" key="6">
    <source>
        <dbReference type="SAM" id="Phobius"/>
    </source>
</evidence>
<dbReference type="PANTHER" id="PTHR23518">
    <property type="entry name" value="C-METHYLTRANSFERASE"/>
    <property type="match status" value="1"/>
</dbReference>
<feature type="domain" description="Major facilitator superfamily (MFS) profile" evidence="7">
    <location>
        <begin position="17"/>
        <end position="393"/>
    </location>
</feature>
<dbReference type="Pfam" id="PF07690">
    <property type="entry name" value="MFS_1"/>
    <property type="match status" value="1"/>
</dbReference>
<keyword evidence="2" id="KW-0813">Transport</keyword>
<evidence type="ECO:0000256" key="1">
    <source>
        <dbReference type="ARBA" id="ARBA00004651"/>
    </source>
</evidence>
<dbReference type="EMBL" id="LITT01000011">
    <property type="protein sequence ID" value="OAA90457.1"/>
    <property type="molecule type" value="Genomic_DNA"/>
</dbReference>
<protein>
    <submittedName>
        <fullName evidence="8">Multidrug resistance protein MdtG</fullName>
    </submittedName>
</protein>
<proteinExistence type="predicted"/>
<evidence type="ECO:0000313" key="8">
    <source>
        <dbReference type="EMBL" id="OAA90457.1"/>
    </source>
</evidence>
<dbReference type="AlphaFoldDB" id="A0A168RAQ5"/>
<keyword evidence="4 6" id="KW-1133">Transmembrane helix</keyword>
<dbReference type="InterPro" id="IPR020846">
    <property type="entry name" value="MFS_dom"/>
</dbReference>
<reference evidence="8 9" key="1">
    <citation type="journal article" date="2015" name="Biotechnol. Bioeng.">
        <title>Genome sequence and phenotypic characterization of Caulobacter segnis.</title>
        <authorList>
            <person name="Patel S."/>
            <person name="Fletcher B."/>
            <person name="Scott D.C."/>
            <person name="Ely B."/>
        </authorList>
    </citation>
    <scope>NUCLEOTIDE SEQUENCE [LARGE SCALE GENOMIC DNA]</scope>
    <source>
        <strain evidence="8 9">ERI-2</strain>
    </source>
</reference>